<dbReference type="OrthoDB" id="977687at2"/>
<dbReference type="EMBL" id="QCZH01000006">
    <property type="protein sequence ID" value="PWA09572.1"/>
    <property type="molecule type" value="Genomic_DNA"/>
</dbReference>
<evidence type="ECO:0000259" key="1">
    <source>
        <dbReference type="Pfam" id="PF17931"/>
    </source>
</evidence>
<evidence type="ECO:0000313" key="2">
    <source>
        <dbReference type="EMBL" id="PWA09572.1"/>
    </source>
</evidence>
<dbReference type="AlphaFoldDB" id="A0A2U1JWS8"/>
<protein>
    <submittedName>
        <fullName evidence="2">Heat-shock protein</fullName>
    </submittedName>
</protein>
<sequence length="219" mass="26338">MATKKPPLSKDQIVSMYMNYTLEHNEKPKSVFHFAKVNDFTEAEFYTFFGTLESIEKEIFNIFFDKTIALLQKDVNYESYDMKTKLLSFYFTFFELITANRSYVVMTLKQHQNQLKNLMLLTEFRNKFKDYISEIITDDFRIKIEKLQQYQEKVLTESFWIQFLLTLKFWMEDASPSFEKTDIYIEKSVKVSFELIDITPLESLIDFGKFIFKEKINNK</sequence>
<comment type="caution">
    <text evidence="2">The sequence shown here is derived from an EMBL/GenBank/DDBJ whole genome shotgun (WGS) entry which is preliminary data.</text>
</comment>
<dbReference type="SUPFAM" id="SSF48498">
    <property type="entry name" value="Tetracyclin repressor-like, C-terminal domain"/>
    <property type="match status" value="1"/>
</dbReference>
<dbReference type="InterPro" id="IPR041673">
    <property type="entry name" value="TetR_C_23"/>
</dbReference>
<proteinExistence type="predicted"/>
<reference evidence="2 3" key="1">
    <citation type="submission" date="2018-04" db="EMBL/GenBank/DDBJ databases">
        <title>Flavobacterium sp. nov., isolated from glacier ice.</title>
        <authorList>
            <person name="Liu Q."/>
            <person name="Xin Y.-H."/>
        </authorList>
    </citation>
    <scope>NUCLEOTIDE SEQUENCE [LARGE SCALE GENOMIC DNA]</scope>
    <source>
        <strain evidence="2 3">LB2P30</strain>
    </source>
</reference>
<gene>
    <name evidence="2" type="ORF">DB891_07780</name>
</gene>
<dbReference type="InterPro" id="IPR036271">
    <property type="entry name" value="Tet_transcr_reg_TetR-rel_C_sf"/>
</dbReference>
<dbReference type="Proteomes" id="UP000245618">
    <property type="component" value="Unassembled WGS sequence"/>
</dbReference>
<dbReference type="RefSeq" id="WP_116762258.1">
    <property type="nucleotide sequence ID" value="NZ_QCZH01000006.1"/>
</dbReference>
<feature type="domain" description="Tetracyclin repressor-like C-terminal" evidence="1">
    <location>
        <begin position="85"/>
        <end position="211"/>
    </location>
</feature>
<name>A0A2U1JWS8_9FLAO</name>
<organism evidence="2 3">
    <name type="scientific">Flavobacterium laiguense</name>
    <dbReference type="NCBI Taxonomy" id="2169409"/>
    <lineage>
        <taxon>Bacteria</taxon>
        <taxon>Pseudomonadati</taxon>
        <taxon>Bacteroidota</taxon>
        <taxon>Flavobacteriia</taxon>
        <taxon>Flavobacteriales</taxon>
        <taxon>Flavobacteriaceae</taxon>
        <taxon>Flavobacterium</taxon>
    </lineage>
</organism>
<dbReference type="Pfam" id="PF17931">
    <property type="entry name" value="TetR_C_23"/>
    <property type="match status" value="1"/>
</dbReference>
<accession>A0A2U1JWS8</accession>
<keyword evidence="3" id="KW-1185">Reference proteome</keyword>
<evidence type="ECO:0000313" key="3">
    <source>
        <dbReference type="Proteomes" id="UP000245618"/>
    </source>
</evidence>